<dbReference type="Pfam" id="PF22673">
    <property type="entry name" value="MCP-like_PDC_1"/>
    <property type="match status" value="1"/>
</dbReference>
<proteinExistence type="predicted"/>
<dbReference type="SUPFAM" id="SSF53300">
    <property type="entry name" value="vWA-like"/>
    <property type="match status" value="1"/>
</dbReference>
<keyword evidence="3" id="KW-0732">Signal</keyword>
<dbReference type="InterPro" id="IPR036465">
    <property type="entry name" value="vWFA_dom_sf"/>
</dbReference>
<reference evidence="6 7" key="1">
    <citation type="journal article" date="2010" name="Nature">
        <title>The Ectocarpus genome and the independent evolution of multicellularity in brown algae.</title>
        <authorList>
            <person name="Cock J.M."/>
            <person name="Sterck L."/>
            <person name="Rouze P."/>
            <person name="Scornet D."/>
            <person name="Allen A.E."/>
            <person name="Amoutzias G."/>
            <person name="Anthouard V."/>
            <person name="Artiguenave F."/>
            <person name="Aury J.M."/>
            <person name="Badger J.H."/>
            <person name="Beszteri B."/>
            <person name="Billiau K."/>
            <person name="Bonnet E."/>
            <person name="Bothwell J.H."/>
            <person name="Bowler C."/>
            <person name="Boyen C."/>
            <person name="Brownlee C."/>
            <person name="Carrano C.J."/>
            <person name="Charrier B."/>
            <person name="Cho G.Y."/>
            <person name="Coelho S.M."/>
            <person name="Collen J."/>
            <person name="Corre E."/>
            <person name="Da Silva C."/>
            <person name="Delage L."/>
            <person name="Delaroque N."/>
            <person name="Dittami S.M."/>
            <person name="Doulbeau S."/>
            <person name="Elias M."/>
            <person name="Farnham G."/>
            <person name="Gachon C.M."/>
            <person name="Gschloessl B."/>
            <person name="Heesch S."/>
            <person name="Jabbari K."/>
            <person name="Jubin C."/>
            <person name="Kawai H."/>
            <person name="Kimura K."/>
            <person name="Kloareg B."/>
            <person name="Kupper F.C."/>
            <person name="Lang D."/>
            <person name="Le Bail A."/>
            <person name="Leblanc C."/>
            <person name="Lerouge P."/>
            <person name="Lohr M."/>
            <person name="Lopez P.J."/>
            <person name="Martens C."/>
            <person name="Maumus F."/>
            <person name="Michel G."/>
            <person name="Miranda-Saavedra D."/>
            <person name="Morales J."/>
            <person name="Moreau H."/>
            <person name="Motomura T."/>
            <person name="Nagasato C."/>
            <person name="Napoli C.A."/>
            <person name="Nelson D.R."/>
            <person name="Nyvall-Collen P."/>
            <person name="Peters A.F."/>
            <person name="Pommier C."/>
            <person name="Potin P."/>
            <person name="Poulain J."/>
            <person name="Quesneville H."/>
            <person name="Read B."/>
            <person name="Rensing S.A."/>
            <person name="Ritter A."/>
            <person name="Rousvoal S."/>
            <person name="Samanta M."/>
            <person name="Samson G."/>
            <person name="Schroeder D.C."/>
            <person name="Segurens B."/>
            <person name="Strittmatter M."/>
            <person name="Tonon T."/>
            <person name="Tregear J.W."/>
            <person name="Valentin K."/>
            <person name="von Dassow P."/>
            <person name="Yamagishi T."/>
            <person name="Van de Peer Y."/>
            <person name="Wincker P."/>
        </authorList>
    </citation>
    <scope>NUCLEOTIDE SEQUENCE [LARGE SCALE GENOMIC DNA]</scope>
    <source>
        <strain evidence="7">Ec32 / CCAP1310/4</strain>
    </source>
</reference>
<keyword evidence="7" id="KW-1185">Reference proteome</keyword>
<dbReference type="PANTHER" id="PTHR47763:SF4">
    <property type="entry name" value="ALPHA-PROTEIN KINASE VWKA"/>
    <property type="match status" value="1"/>
</dbReference>
<feature type="domain" description="VWFA" evidence="5">
    <location>
        <begin position="824"/>
        <end position="1041"/>
    </location>
</feature>
<evidence type="ECO:0000256" key="2">
    <source>
        <dbReference type="ARBA" id="ARBA00022525"/>
    </source>
</evidence>
<feature type="region of interest" description="Disordered" evidence="4">
    <location>
        <begin position="500"/>
        <end position="544"/>
    </location>
</feature>
<evidence type="ECO:0000259" key="5">
    <source>
        <dbReference type="PROSITE" id="PS50234"/>
    </source>
</evidence>
<dbReference type="SUPFAM" id="SSF103190">
    <property type="entry name" value="Sensory domain-like"/>
    <property type="match status" value="1"/>
</dbReference>
<dbReference type="EMBL" id="FN649014">
    <property type="protein sequence ID" value="CBN75344.1"/>
    <property type="molecule type" value="Genomic_DNA"/>
</dbReference>
<dbReference type="InterPro" id="IPR002035">
    <property type="entry name" value="VWF_A"/>
</dbReference>
<dbReference type="Proteomes" id="UP000002630">
    <property type="component" value="Linkage Group LG06"/>
</dbReference>
<dbReference type="PROSITE" id="PS50234">
    <property type="entry name" value="VWFA"/>
    <property type="match status" value="1"/>
</dbReference>
<dbReference type="Pfam" id="PF25106">
    <property type="entry name" value="VWA_4"/>
    <property type="match status" value="1"/>
</dbReference>
<dbReference type="OrthoDB" id="41717at2759"/>
<dbReference type="Gene3D" id="3.40.50.410">
    <property type="entry name" value="von Willebrand factor, type A domain"/>
    <property type="match status" value="1"/>
</dbReference>
<evidence type="ECO:0000313" key="7">
    <source>
        <dbReference type="Proteomes" id="UP000002630"/>
    </source>
</evidence>
<keyword evidence="2" id="KW-0964">Secreted</keyword>
<accession>D8LT14</accession>
<evidence type="ECO:0000256" key="3">
    <source>
        <dbReference type="ARBA" id="ARBA00022729"/>
    </source>
</evidence>
<evidence type="ECO:0000256" key="4">
    <source>
        <dbReference type="SAM" id="MobiDB-lite"/>
    </source>
</evidence>
<dbReference type="AlphaFoldDB" id="D8LT14"/>
<dbReference type="InterPro" id="IPR056861">
    <property type="entry name" value="HMCN1-like_VWA"/>
</dbReference>
<dbReference type="InParanoid" id="D8LT14"/>
<dbReference type="Gene3D" id="6.10.340.10">
    <property type="match status" value="1"/>
</dbReference>
<dbReference type="EMBL" id="FN649731">
    <property type="protein sequence ID" value="CBN75344.1"/>
    <property type="molecule type" value="Genomic_DNA"/>
</dbReference>
<dbReference type="Gene3D" id="3.30.450.20">
    <property type="entry name" value="PAS domain"/>
    <property type="match status" value="2"/>
</dbReference>
<comment type="subcellular location">
    <subcellularLocation>
        <location evidence="1">Secreted</location>
    </subcellularLocation>
</comment>
<dbReference type="eggNOG" id="ENOG502S673">
    <property type="taxonomic scope" value="Eukaryota"/>
</dbReference>
<dbReference type="PANTHER" id="PTHR47763">
    <property type="entry name" value="ALPHA-PROTEIN KINASE VWKA"/>
    <property type="match status" value="1"/>
</dbReference>
<evidence type="ECO:0000256" key="1">
    <source>
        <dbReference type="ARBA" id="ARBA00004613"/>
    </source>
</evidence>
<dbReference type="InterPro" id="IPR029151">
    <property type="entry name" value="Sensor-like_sf"/>
</dbReference>
<protein>
    <recommendedName>
        <fullName evidence="5">VWFA domain-containing protein</fullName>
    </recommendedName>
</protein>
<sequence>MTVDAYVEQHSGLLEPEPLDYKHSVWFIPEFGAEAPEAGSTVEGLLNRSSLMDVAFRGMQRQHSLIFISALEDPTPEVVSYIDFQSYPDFNMSHEGYLKWGENATCDYRYATPGTFEGMHFEPRCRPWYQDALDEGNTGCIITNPYVDAHSFKLILTGAAPVFNPSGNLLGVVGLDVNSSDIESTIKNLTIIDGEGYAYLLAPGGEGQVAVHNSLEDYGQEQYVYDLESVVEEEFEPILTKMNENCNGSKEYTMNGETWLLAWNHETVSSSSTVAAATSGTDADEVCDGFIVVVTVSKSALLEAFSETEDDIRYFVALASIIMAAVLLVIGCCTGGSARILSTSITEPVNQLVDVVHALNRRDFAEKAPGTWIVNDVTSPEVEELMTAFQAMTTVVKFANIRVNHGDIDVAQQNYIEAKVLFLKLGNERGVGIVHNNLGSVYTLQAREFAKQAAAETDKAKADLLMEKADEKFYDAVTNYQVAIDDAFLLCAGQDQIHEDDSDNGGIDDYANRGGEFKEGQPRQSGSRPDVEQGSGVAGGSRIMSNHGYRHVSARRASSTYSVSRLSLDNPNSALALDLQLANRKLNLALCLATKGFSGVPLGRPPDLNAVNHARRLLNECATLAANRNDPKGDQRHVECLLEVAKLERQAGRSKEAFEALDTAQRVVMDSQGVGGAGSAHRTAGLGNPVSIGIAVPPPEGVSLSAPLAALRQQVLVARGEHCVASGKPNEAIEHWTDAVVGCGDRMDVVAVRGALMGLRKLAENGLKFPKTLMDALGFSDLEPNRTVGVDQLVAAVDEALAKLDSVAKKSGTAVPAVEATKVDLCFVMDCTRSMQSWIEQARSKLIDIIEQAKKDVDNLELRVAFVGYRDFGDKERCEGPYDFHTEDKIPQLLEKLNRIKATGGKDVPEDIAGGLQNATQLSWESPIRLCMLIADAPCHGSMYHSCRDNYPTGCPKGLDPSKLLYKLQYELGVDFYFVRITGITDKMISVLQNTVTGYTSDRNHARRRPLKGTANTEPKFMVHDLGCNDHRFLDIVVESVKASAGINLRIEVYC</sequence>
<dbReference type="InterPro" id="IPR052969">
    <property type="entry name" value="Thr-specific_kinase-like"/>
</dbReference>
<name>D8LT14_ECTSI</name>
<evidence type="ECO:0000313" key="6">
    <source>
        <dbReference type="EMBL" id="CBN75344.1"/>
    </source>
</evidence>
<gene>
    <name evidence="6" type="ORF">Esi_0078_0089</name>
</gene>
<organism evidence="6 7">
    <name type="scientific">Ectocarpus siliculosus</name>
    <name type="common">Brown alga</name>
    <name type="synonym">Conferva siliculosa</name>
    <dbReference type="NCBI Taxonomy" id="2880"/>
    <lineage>
        <taxon>Eukaryota</taxon>
        <taxon>Sar</taxon>
        <taxon>Stramenopiles</taxon>
        <taxon>Ochrophyta</taxon>
        <taxon>PX clade</taxon>
        <taxon>Phaeophyceae</taxon>
        <taxon>Ectocarpales</taxon>
        <taxon>Ectocarpaceae</taxon>
        <taxon>Ectocarpus</taxon>
    </lineage>
</organism>